<organism evidence="1 2">
    <name type="scientific">Podospora anserina (strain S / ATCC MYA-4624 / DSM 980 / FGSC 10383)</name>
    <name type="common">Pleurage anserina</name>
    <dbReference type="NCBI Taxonomy" id="515849"/>
    <lineage>
        <taxon>Eukaryota</taxon>
        <taxon>Fungi</taxon>
        <taxon>Dikarya</taxon>
        <taxon>Ascomycota</taxon>
        <taxon>Pezizomycotina</taxon>
        <taxon>Sordariomycetes</taxon>
        <taxon>Sordariomycetidae</taxon>
        <taxon>Sordariales</taxon>
        <taxon>Podosporaceae</taxon>
        <taxon>Podospora</taxon>
        <taxon>Podospora anserina</taxon>
    </lineage>
</organism>
<dbReference type="Proteomes" id="UP000001197">
    <property type="component" value="Chromosome 4"/>
</dbReference>
<proteinExistence type="predicted"/>
<sequence length="319" mass="35408">MILVHILGRGHFIYDARPAADLDRSTENSITDTLFSPKPWIQDLGFKYQPAVSHAQMRRSKAPKDPNTTAVWCLQIASHLTYFEQASVPSYSYPVIVLPYHRLYQTIPAMFAKSAQMQSILTACLPLVAAALHGTRHVPQFDRHGQETTDCQIRCPKSAHPSKVILPALTQAKNTTTGEWENTLECWSIDTVDPDLTDIDIDNAIRLHWEGGFDKAYQYIFHGDSYMPAHPAPEPSLILMSAGIGDLRVPSGKCLRVGAGDVFFSVGTLGKQTAWWSEGTLVSDFYFKDGKIPHHEVVEEIDAGNDAVGEGDNTFHSDL</sequence>
<protein>
    <submittedName>
        <fullName evidence="1">Uncharacterized protein</fullName>
    </submittedName>
</protein>
<evidence type="ECO:0000313" key="1">
    <source>
        <dbReference type="EMBL" id="CDP27732.1"/>
    </source>
</evidence>
<evidence type="ECO:0000313" key="2">
    <source>
        <dbReference type="Proteomes" id="UP000001197"/>
    </source>
</evidence>
<dbReference type="AlphaFoldDB" id="A0A090CP29"/>
<keyword evidence="2" id="KW-1185">Reference proteome</keyword>
<name>A0A090CP29_PODAN</name>
<dbReference type="InParanoid" id="A0A090CP29"/>
<accession>A0A090CP29</accession>
<reference evidence="1 2" key="1">
    <citation type="journal article" date="2008" name="Genome Biol.">
        <title>The genome sequence of the model ascomycete fungus Podospora anserina.</title>
        <authorList>
            <person name="Espagne E."/>
            <person name="Lespinet O."/>
            <person name="Malagnac F."/>
            <person name="Da Silva C."/>
            <person name="Jaillon O."/>
            <person name="Porcel B.M."/>
            <person name="Couloux A."/>
            <person name="Aury J.-M."/>
            <person name="Segurens B."/>
            <person name="Poulain J."/>
            <person name="Anthouard V."/>
            <person name="Grossetete S."/>
            <person name="Khalili H."/>
            <person name="Coppin E."/>
            <person name="Dequard-Chablat M."/>
            <person name="Picard M."/>
            <person name="Contamine V."/>
            <person name="Arnaise S."/>
            <person name="Bourdais A."/>
            <person name="Berteaux-Lecellier V."/>
            <person name="Gautheret D."/>
            <person name="de Vries R.P."/>
            <person name="Battaglia E."/>
            <person name="Coutinho P.M."/>
            <person name="Danchin E.G.J."/>
            <person name="Henrissat B."/>
            <person name="El Khoury R."/>
            <person name="Sainsard-Chanet A."/>
            <person name="Boivin A."/>
            <person name="Pinan-Lucarre B."/>
            <person name="Sellem C.H."/>
            <person name="Debuchy R."/>
            <person name="Wincker P."/>
            <person name="Weissenbach J."/>
            <person name="Silar P."/>
        </authorList>
    </citation>
    <scope>NUCLEOTIDE SEQUENCE [LARGE SCALE GENOMIC DNA]</scope>
    <source>
        <strain evidence="2">S / ATCC MYA-4624 / DSM 980 / FGSC 10383</strain>
    </source>
</reference>
<dbReference type="EMBL" id="FO904939">
    <property type="protein sequence ID" value="CDP27732.1"/>
    <property type="molecule type" value="Genomic_DNA"/>
</dbReference>
<reference evidence="2" key="2">
    <citation type="journal article" date="2014" name="Genetics">
        <title>Maintaining two mating types: Structure of the mating type locus and its role in heterokaryosis in Podospora anserina.</title>
        <authorList>
            <person name="Grognet P."/>
            <person name="Bidard F."/>
            <person name="Kuchly C."/>
            <person name="Tong L.C.H."/>
            <person name="Coppin E."/>
            <person name="Benkhali J.A."/>
            <person name="Couloux A."/>
            <person name="Wincker P."/>
            <person name="Debuchy R."/>
            <person name="Silar P."/>
        </authorList>
    </citation>
    <scope>GENOME REANNOTATION</scope>
    <source>
        <strain evidence="2">S / ATCC MYA-4624 / DSM 980 / FGSC 10383</strain>
    </source>
</reference>